<dbReference type="GO" id="GO:0055085">
    <property type="term" value="P:transmembrane transport"/>
    <property type="evidence" value="ECO:0007669"/>
    <property type="project" value="InterPro"/>
</dbReference>
<dbReference type="EMBL" id="JACRSN010000007">
    <property type="protein sequence ID" value="MBC8533572.1"/>
    <property type="molecule type" value="Genomic_DNA"/>
</dbReference>
<comment type="subcellular location">
    <subcellularLocation>
        <location evidence="1">Membrane</location>
        <topology evidence="1">Multi-pass membrane protein</topology>
    </subcellularLocation>
</comment>
<feature type="transmembrane region" description="Helical" evidence="7">
    <location>
        <begin position="59"/>
        <end position="81"/>
    </location>
</feature>
<evidence type="ECO:0000256" key="5">
    <source>
        <dbReference type="ARBA" id="ARBA00022989"/>
    </source>
</evidence>
<feature type="transmembrane region" description="Helical" evidence="7">
    <location>
        <begin position="6"/>
        <end position="22"/>
    </location>
</feature>
<protein>
    <submittedName>
        <fullName evidence="8">AEC family transporter</fullName>
    </submittedName>
</protein>
<keyword evidence="9" id="KW-1185">Reference proteome</keyword>
<evidence type="ECO:0000256" key="6">
    <source>
        <dbReference type="ARBA" id="ARBA00023136"/>
    </source>
</evidence>
<keyword evidence="5 7" id="KW-1133">Transmembrane helix</keyword>
<organism evidence="8 9">
    <name type="scientific">Yeguia hominis</name>
    <dbReference type="NCBI Taxonomy" id="2763662"/>
    <lineage>
        <taxon>Bacteria</taxon>
        <taxon>Bacillati</taxon>
        <taxon>Bacillota</taxon>
        <taxon>Clostridia</taxon>
        <taxon>Eubacteriales</taxon>
        <taxon>Yeguiaceae</taxon>
        <taxon>Yeguia</taxon>
    </lineage>
</organism>
<evidence type="ECO:0000256" key="3">
    <source>
        <dbReference type="ARBA" id="ARBA00022475"/>
    </source>
</evidence>
<reference evidence="8" key="1">
    <citation type="submission" date="2020-08" db="EMBL/GenBank/DDBJ databases">
        <title>Genome public.</title>
        <authorList>
            <person name="Liu C."/>
            <person name="Sun Q."/>
        </authorList>
    </citation>
    <scope>NUCLEOTIDE SEQUENCE</scope>
    <source>
        <strain evidence="8">NSJ-40</strain>
    </source>
</reference>
<evidence type="ECO:0000256" key="2">
    <source>
        <dbReference type="ARBA" id="ARBA00022448"/>
    </source>
</evidence>
<accession>A0A926D8Z7</accession>
<feature type="transmembrane region" description="Helical" evidence="7">
    <location>
        <begin position="160"/>
        <end position="181"/>
    </location>
</feature>
<feature type="transmembrane region" description="Helical" evidence="7">
    <location>
        <begin position="250"/>
        <end position="270"/>
    </location>
</feature>
<dbReference type="AlphaFoldDB" id="A0A926D8Z7"/>
<sequence>MADILTRALSFVAIIVLGYILRRIHFFSAEHFGLISRIVMNITLPCAVIVNFSPMELKASLLAIIGIGVLCNLITAGVGYLSAPKRRMQEKAFNMINLSGYNIGTFTMPYAQNFLGAEGVVCTCLFDVGNALLCTGGTYAIVSGMLNHEKRGGFLSSMKALLRSVPIWTYLIMLTLTAFHLQLPAPILTFAGLISPANGFLAMLAIGISIDLHFEKSQLFSILKLTGIRLAISAALSVAFFYLLPFSFSVRQTLAIIVFAPVSVLCPVFTKHIDGDVACAGTFNSLSIALSIFIMTTLFVLMNGAF</sequence>
<dbReference type="Proteomes" id="UP000651482">
    <property type="component" value="Unassembled WGS sequence"/>
</dbReference>
<keyword evidence="6 7" id="KW-0472">Membrane</keyword>
<keyword evidence="3" id="KW-1003">Cell membrane</keyword>
<keyword evidence="2" id="KW-0813">Transport</keyword>
<dbReference type="InterPro" id="IPR004776">
    <property type="entry name" value="Mem_transp_PIN-like"/>
</dbReference>
<evidence type="ECO:0000313" key="8">
    <source>
        <dbReference type="EMBL" id="MBC8533572.1"/>
    </source>
</evidence>
<dbReference type="GO" id="GO:0016020">
    <property type="term" value="C:membrane"/>
    <property type="evidence" value="ECO:0007669"/>
    <property type="project" value="UniProtKB-SubCell"/>
</dbReference>
<evidence type="ECO:0000256" key="1">
    <source>
        <dbReference type="ARBA" id="ARBA00004141"/>
    </source>
</evidence>
<name>A0A926D8Z7_9FIRM</name>
<feature type="transmembrane region" description="Helical" evidence="7">
    <location>
        <begin position="187"/>
        <end position="210"/>
    </location>
</feature>
<dbReference type="Pfam" id="PF03547">
    <property type="entry name" value="Mem_trans"/>
    <property type="match status" value="1"/>
</dbReference>
<evidence type="ECO:0000256" key="4">
    <source>
        <dbReference type="ARBA" id="ARBA00022692"/>
    </source>
</evidence>
<gene>
    <name evidence="8" type="ORF">IAG03_06040</name>
</gene>
<evidence type="ECO:0000313" key="9">
    <source>
        <dbReference type="Proteomes" id="UP000651482"/>
    </source>
</evidence>
<evidence type="ECO:0000256" key="7">
    <source>
        <dbReference type="SAM" id="Phobius"/>
    </source>
</evidence>
<dbReference type="RefSeq" id="WP_249319067.1">
    <property type="nucleotide sequence ID" value="NZ_JACRSN010000007.1"/>
</dbReference>
<comment type="caution">
    <text evidence="8">The sequence shown here is derived from an EMBL/GenBank/DDBJ whole genome shotgun (WGS) entry which is preliminary data.</text>
</comment>
<keyword evidence="4 7" id="KW-0812">Transmembrane</keyword>
<feature type="transmembrane region" description="Helical" evidence="7">
    <location>
        <begin position="282"/>
        <end position="302"/>
    </location>
</feature>
<feature type="transmembrane region" description="Helical" evidence="7">
    <location>
        <begin position="34"/>
        <end position="53"/>
    </location>
</feature>
<dbReference type="PANTHER" id="PTHR36838:SF3">
    <property type="entry name" value="TRANSPORTER AUXIN EFFLUX CARRIER EC FAMILY"/>
    <property type="match status" value="1"/>
</dbReference>
<proteinExistence type="predicted"/>
<dbReference type="PANTHER" id="PTHR36838">
    <property type="entry name" value="AUXIN EFFLUX CARRIER FAMILY PROTEIN"/>
    <property type="match status" value="1"/>
</dbReference>
<feature type="transmembrane region" description="Helical" evidence="7">
    <location>
        <begin position="222"/>
        <end position="244"/>
    </location>
</feature>